<keyword evidence="6" id="KW-0175">Coiled coil</keyword>
<gene>
    <name evidence="9" type="ORF">PSAL00342_LOCUS8020</name>
</gene>
<dbReference type="SUPFAM" id="SSF47060">
    <property type="entry name" value="S15/NS1 RNA-binding domain"/>
    <property type="match status" value="1"/>
</dbReference>
<evidence type="ECO:0000256" key="1">
    <source>
        <dbReference type="ARBA" id="ARBA00022598"/>
    </source>
</evidence>
<keyword evidence="2" id="KW-0547">Nucleotide-binding</keyword>
<proteinExistence type="predicted"/>
<organism evidence="9">
    <name type="scientific">Picocystis salinarum</name>
    <dbReference type="NCBI Taxonomy" id="88271"/>
    <lineage>
        <taxon>Eukaryota</taxon>
        <taxon>Viridiplantae</taxon>
        <taxon>Chlorophyta</taxon>
        <taxon>Picocystophyceae</taxon>
        <taxon>Picocystales</taxon>
        <taxon>Picocystaceae</taxon>
        <taxon>Picocystis</taxon>
    </lineage>
</organism>
<evidence type="ECO:0000259" key="8">
    <source>
        <dbReference type="PROSITE" id="PS51185"/>
    </source>
</evidence>
<reference evidence="9" key="1">
    <citation type="submission" date="2021-01" db="EMBL/GenBank/DDBJ databases">
        <authorList>
            <person name="Corre E."/>
            <person name="Pelletier E."/>
            <person name="Niang G."/>
            <person name="Scheremetjew M."/>
            <person name="Finn R."/>
            <person name="Kale V."/>
            <person name="Holt S."/>
            <person name="Cochrane G."/>
            <person name="Meng A."/>
            <person name="Brown T."/>
            <person name="Cohen L."/>
        </authorList>
    </citation>
    <scope>NUCLEOTIDE SEQUENCE</scope>
    <source>
        <strain evidence="9">CCMP1897</strain>
    </source>
</reference>
<dbReference type="AlphaFoldDB" id="A0A7S3XF08"/>
<keyword evidence="3" id="KW-0067">ATP-binding</keyword>
<dbReference type="Pfam" id="PF00458">
    <property type="entry name" value="WHEP-TRS"/>
    <property type="match status" value="1"/>
</dbReference>
<feature type="domain" description="WHEP-TRS" evidence="8">
    <location>
        <begin position="245"/>
        <end position="300"/>
    </location>
</feature>
<evidence type="ECO:0000256" key="2">
    <source>
        <dbReference type="ARBA" id="ARBA00022741"/>
    </source>
</evidence>
<evidence type="ECO:0000256" key="3">
    <source>
        <dbReference type="ARBA" id="ARBA00022840"/>
    </source>
</evidence>
<dbReference type="GO" id="GO:0004812">
    <property type="term" value="F:aminoacyl-tRNA ligase activity"/>
    <property type="evidence" value="ECO:0007669"/>
    <property type="project" value="UniProtKB-KW"/>
</dbReference>
<sequence>MAASTVAHATFGAGMDLGRRRGSMVVSMAKKKGKGSKGTGGKSGKKAKQKTVGQSAEKVRYLSSDVIMTTLQLVESYKRETGRTLMDGEMEITDAPRALYEAPFVCLAHDGGEDPVFTYANEAALKLWEVEWDDLVGMPSRKSAEESVDVQEDRSSALKEALEKGCIENYSGVRISGLGKRFEIKDATLWTIRPGEGESVGQAAVFSDWRFVDCADEEDLFTPEKLRQWRGKKEETSAEVPPPANIEDLRKQVDEQGDRIRAMKESGLSNQDEEVQQEVSVLLRLKQELADLQEKISNVS</sequence>
<evidence type="ECO:0000256" key="7">
    <source>
        <dbReference type="SAM" id="MobiDB-lite"/>
    </source>
</evidence>
<dbReference type="EMBL" id="HBIS01009876">
    <property type="protein sequence ID" value="CAE0614119.1"/>
    <property type="molecule type" value="Transcribed_RNA"/>
</dbReference>
<dbReference type="Gene3D" id="1.10.287.10">
    <property type="entry name" value="S15/NS1, RNA-binding"/>
    <property type="match status" value="1"/>
</dbReference>
<dbReference type="GO" id="GO:0005524">
    <property type="term" value="F:ATP binding"/>
    <property type="evidence" value="ECO:0007669"/>
    <property type="project" value="UniProtKB-KW"/>
</dbReference>
<keyword evidence="5" id="KW-0030">Aminoacyl-tRNA synthetase</keyword>
<evidence type="ECO:0000256" key="5">
    <source>
        <dbReference type="ARBA" id="ARBA00023146"/>
    </source>
</evidence>
<evidence type="ECO:0000313" key="9">
    <source>
        <dbReference type="EMBL" id="CAE0614119.1"/>
    </source>
</evidence>
<dbReference type="InterPro" id="IPR009068">
    <property type="entry name" value="uS15_NS1_RNA-bd_sf"/>
</dbReference>
<dbReference type="Pfam" id="PF08670">
    <property type="entry name" value="MEKHLA"/>
    <property type="match status" value="1"/>
</dbReference>
<feature type="coiled-coil region" evidence="6">
    <location>
        <begin position="246"/>
        <end position="295"/>
    </location>
</feature>
<feature type="region of interest" description="Disordered" evidence="7">
    <location>
        <begin position="26"/>
        <end position="54"/>
    </location>
</feature>
<protein>
    <recommendedName>
        <fullName evidence="8">WHEP-TRS domain-containing protein</fullName>
    </recommendedName>
</protein>
<keyword evidence="4" id="KW-0648">Protein biosynthesis</keyword>
<evidence type="ECO:0000256" key="6">
    <source>
        <dbReference type="SAM" id="Coils"/>
    </source>
</evidence>
<dbReference type="PROSITE" id="PS51185">
    <property type="entry name" value="WHEP_TRS_2"/>
    <property type="match status" value="1"/>
</dbReference>
<dbReference type="InterPro" id="IPR000738">
    <property type="entry name" value="WHEP-TRS_dom"/>
</dbReference>
<dbReference type="GO" id="GO:0006418">
    <property type="term" value="P:tRNA aminoacylation for protein translation"/>
    <property type="evidence" value="ECO:0007669"/>
    <property type="project" value="InterPro"/>
</dbReference>
<evidence type="ECO:0000256" key="4">
    <source>
        <dbReference type="ARBA" id="ARBA00022917"/>
    </source>
</evidence>
<dbReference type="InterPro" id="IPR013978">
    <property type="entry name" value="MEKHLA"/>
</dbReference>
<keyword evidence="1" id="KW-0436">Ligase</keyword>
<name>A0A7S3XF08_9CHLO</name>
<accession>A0A7S3XF08</accession>